<keyword evidence="7" id="KW-0560">Oxidoreductase</keyword>
<keyword evidence="8" id="KW-0472">Membrane</keyword>
<dbReference type="PRINTS" id="PR00463">
    <property type="entry name" value="EP450I"/>
</dbReference>
<keyword evidence="5 6" id="KW-0408">Iron</keyword>
<sequence>MSATHMILPPMAITFNELAMAGSIVFVLYYITSAVYYIYFHPMSKFPGPKTTAFSRLPLVSATVSGQTWQYLEKLHAQYGPIVRIAPDEITTTRSGAWKDIYTSKPILPKDPFSQTPPMNGADSLFTAAGQTHVRMRRTMVNAFSDRALKEQSSLIESYADLLLTRLRREVGKSPAGEVDMAKYYGYAMLDIIADLTFGESFHGLEDDNEHSWILQFFLGAKFGSIRNSLSRWHPIDKIFGWIFLKLTAKHRAKNWAVATNAITQRLEMGDLGNVRSDFITPVVGRVDESMEKGITRKELNTNGLALVIAGCQLPTVALAASTYLMMRYPHTLKELTHEIRTSFESEKEITIVSTQNLPYLSAVINETLRIHHPTPINLPRITVPEGQVIDGDFIPGNNVIGVNLQNIQNSPENWVEPRVFHPERFLPESDPRFDSRFLKDDKQAFLPFSIGTRNCMGGKVFLAEARLILSKMVWNFEMELVDKDDWNWLDQKAYLVFEPKDLFVKLREKSVSL</sequence>
<feature type="binding site" description="axial binding residue" evidence="6">
    <location>
        <position position="456"/>
    </location>
    <ligand>
        <name>heme</name>
        <dbReference type="ChEBI" id="CHEBI:30413"/>
    </ligand>
    <ligandPart>
        <name>Fe</name>
        <dbReference type="ChEBI" id="CHEBI:18248"/>
    </ligandPart>
</feature>
<dbReference type="InterPro" id="IPR001128">
    <property type="entry name" value="Cyt_P450"/>
</dbReference>
<feature type="transmembrane region" description="Helical" evidence="8">
    <location>
        <begin position="305"/>
        <end position="327"/>
    </location>
</feature>
<protein>
    <recommendedName>
        <fullName evidence="11">Cytochrome P450</fullName>
    </recommendedName>
</protein>
<dbReference type="SUPFAM" id="SSF48264">
    <property type="entry name" value="Cytochrome P450"/>
    <property type="match status" value="1"/>
</dbReference>
<evidence type="ECO:0000256" key="5">
    <source>
        <dbReference type="ARBA" id="ARBA00023004"/>
    </source>
</evidence>
<keyword evidence="3 6" id="KW-0349">Heme</keyword>
<dbReference type="GO" id="GO:0016705">
    <property type="term" value="F:oxidoreductase activity, acting on paired donors, with incorporation or reduction of molecular oxygen"/>
    <property type="evidence" value="ECO:0007669"/>
    <property type="project" value="InterPro"/>
</dbReference>
<reference evidence="9" key="1">
    <citation type="submission" date="2022-11" db="EMBL/GenBank/DDBJ databases">
        <title>Chromosomal genome sequence assembly and mating type (MAT) locus characterization of the leprose asexual lichenized fungus Lepraria neglecta (Nyl.) Erichsen.</title>
        <authorList>
            <person name="Allen J.L."/>
            <person name="Pfeffer B."/>
        </authorList>
    </citation>
    <scope>NUCLEOTIDE SEQUENCE</scope>
    <source>
        <strain evidence="9">Allen 5258</strain>
    </source>
</reference>
<dbReference type="InterPro" id="IPR017972">
    <property type="entry name" value="Cyt_P450_CS"/>
</dbReference>
<evidence type="ECO:0000313" key="9">
    <source>
        <dbReference type="EMBL" id="KAK3170074.1"/>
    </source>
</evidence>
<comment type="cofactor">
    <cofactor evidence="1 6">
        <name>heme</name>
        <dbReference type="ChEBI" id="CHEBI:30413"/>
    </cofactor>
</comment>
<accession>A0AAD9Z208</accession>
<dbReference type="InterPro" id="IPR002401">
    <property type="entry name" value="Cyt_P450_E_grp-I"/>
</dbReference>
<dbReference type="PANTHER" id="PTHR24305:SF210">
    <property type="entry name" value="CYTOCHROME P450 MONOOXYGENASE ASQL-RELATED"/>
    <property type="match status" value="1"/>
</dbReference>
<dbReference type="PANTHER" id="PTHR24305">
    <property type="entry name" value="CYTOCHROME P450"/>
    <property type="match status" value="1"/>
</dbReference>
<dbReference type="InterPro" id="IPR036396">
    <property type="entry name" value="Cyt_P450_sf"/>
</dbReference>
<keyword evidence="8" id="KW-0812">Transmembrane</keyword>
<keyword evidence="7" id="KW-0503">Monooxygenase</keyword>
<evidence type="ECO:0000256" key="1">
    <source>
        <dbReference type="ARBA" id="ARBA00001971"/>
    </source>
</evidence>
<dbReference type="PROSITE" id="PS00086">
    <property type="entry name" value="CYTOCHROME_P450"/>
    <property type="match status" value="1"/>
</dbReference>
<comment type="similarity">
    <text evidence="2 7">Belongs to the cytochrome P450 family.</text>
</comment>
<evidence type="ECO:0000256" key="4">
    <source>
        <dbReference type="ARBA" id="ARBA00022723"/>
    </source>
</evidence>
<name>A0AAD9Z208_9LECA</name>
<feature type="transmembrane region" description="Helical" evidence="8">
    <location>
        <begin position="20"/>
        <end position="40"/>
    </location>
</feature>
<dbReference type="EMBL" id="JASNWA010000009">
    <property type="protein sequence ID" value="KAK3170074.1"/>
    <property type="molecule type" value="Genomic_DNA"/>
</dbReference>
<evidence type="ECO:0008006" key="11">
    <source>
        <dbReference type="Google" id="ProtNLM"/>
    </source>
</evidence>
<organism evidence="9 10">
    <name type="scientific">Lepraria neglecta</name>
    <dbReference type="NCBI Taxonomy" id="209136"/>
    <lineage>
        <taxon>Eukaryota</taxon>
        <taxon>Fungi</taxon>
        <taxon>Dikarya</taxon>
        <taxon>Ascomycota</taxon>
        <taxon>Pezizomycotina</taxon>
        <taxon>Lecanoromycetes</taxon>
        <taxon>OSLEUM clade</taxon>
        <taxon>Lecanoromycetidae</taxon>
        <taxon>Lecanorales</taxon>
        <taxon>Lecanorineae</taxon>
        <taxon>Stereocaulaceae</taxon>
        <taxon>Lepraria</taxon>
    </lineage>
</organism>
<keyword evidence="10" id="KW-1185">Reference proteome</keyword>
<keyword evidence="8" id="KW-1133">Transmembrane helix</keyword>
<dbReference type="CDD" id="cd11058">
    <property type="entry name" value="CYP60B-like"/>
    <property type="match status" value="1"/>
</dbReference>
<evidence type="ECO:0000256" key="3">
    <source>
        <dbReference type="ARBA" id="ARBA00022617"/>
    </source>
</evidence>
<dbReference type="Gene3D" id="1.10.630.10">
    <property type="entry name" value="Cytochrome P450"/>
    <property type="match status" value="1"/>
</dbReference>
<dbReference type="InterPro" id="IPR050121">
    <property type="entry name" value="Cytochrome_P450_monoxygenase"/>
</dbReference>
<evidence type="ECO:0000313" key="10">
    <source>
        <dbReference type="Proteomes" id="UP001276659"/>
    </source>
</evidence>
<gene>
    <name evidence="9" type="ORF">OEA41_009459</name>
</gene>
<dbReference type="Pfam" id="PF00067">
    <property type="entry name" value="p450"/>
    <property type="match status" value="1"/>
</dbReference>
<dbReference type="AlphaFoldDB" id="A0AAD9Z208"/>
<comment type="caution">
    <text evidence="9">The sequence shown here is derived from an EMBL/GenBank/DDBJ whole genome shotgun (WGS) entry which is preliminary data.</text>
</comment>
<proteinExistence type="inferred from homology"/>
<evidence type="ECO:0000256" key="7">
    <source>
        <dbReference type="RuleBase" id="RU000461"/>
    </source>
</evidence>
<dbReference type="GO" id="GO:0004497">
    <property type="term" value="F:monooxygenase activity"/>
    <property type="evidence" value="ECO:0007669"/>
    <property type="project" value="UniProtKB-KW"/>
</dbReference>
<dbReference type="GO" id="GO:0020037">
    <property type="term" value="F:heme binding"/>
    <property type="evidence" value="ECO:0007669"/>
    <property type="project" value="InterPro"/>
</dbReference>
<keyword evidence="4 6" id="KW-0479">Metal-binding</keyword>
<evidence type="ECO:0000256" key="6">
    <source>
        <dbReference type="PIRSR" id="PIRSR602401-1"/>
    </source>
</evidence>
<evidence type="ECO:0000256" key="2">
    <source>
        <dbReference type="ARBA" id="ARBA00010617"/>
    </source>
</evidence>
<evidence type="ECO:0000256" key="8">
    <source>
        <dbReference type="SAM" id="Phobius"/>
    </source>
</evidence>
<dbReference type="Proteomes" id="UP001276659">
    <property type="component" value="Unassembled WGS sequence"/>
</dbReference>
<dbReference type="GO" id="GO:0005506">
    <property type="term" value="F:iron ion binding"/>
    <property type="evidence" value="ECO:0007669"/>
    <property type="project" value="InterPro"/>
</dbReference>